<evidence type="ECO:0000256" key="1">
    <source>
        <dbReference type="SAM" id="MobiDB-lite"/>
    </source>
</evidence>
<dbReference type="AlphaFoldDB" id="A0A1R1YJ01"/>
<proteinExistence type="predicted"/>
<comment type="caution">
    <text evidence="2">The sequence shown here is derived from an EMBL/GenBank/DDBJ whole genome shotgun (WGS) entry which is preliminary data.</text>
</comment>
<reference evidence="3" key="1">
    <citation type="submission" date="2017-01" db="EMBL/GenBank/DDBJ databases">
        <authorList>
            <person name="Wang Y."/>
            <person name="White M."/>
            <person name="Kvist S."/>
            <person name="Moncalvo J.-M."/>
        </authorList>
    </citation>
    <scope>NUCLEOTIDE SEQUENCE [LARGE SCALE GENOMIC DNA]</scope>
    <source>
        <strain evidence="3">ID-206-W2</strain>
    </source>
</reference>
<sequence length="76" mass="8252">MRFHDQYPQKPSPSTVPIPRKRKPSPTMKSSPAVPKISNAAPLIRLKLNSIHPRPDGGAPRSCVSSKGRWGGWPGG</sequence>
<dbReference type="EMBL" id="LSSM01001303">
    <property type="protein sequence ID" value="OMJ26882.1"/>
    <property type="molecule type" value="Genomic_DNA"/>
</dbReference>
<evidence type="ECO:0000313" key="2">
    <source>
        <dbReference type="EMBL" id="OMJ26882.1"/>
    </source>
</evidence>
<organism evidence="2 3">
    <name type="scientific">Smittium culicis</name>
    <dbReference type="NCBI Taxonomy" id="133412"/>
    <lineage>
        <taxon>Eukaryota</taxon>
        <taxon>Fungi</taxon>
        <taxon>Fungi incertae sedis</taxon>
        <taxon>Zoopagomycota</taxon>
        <taxon>Kickxellomycotina</taxon>
        <taxon>Harpellomycetes</taxon>
        <taxon>Harpellales</taxon>
        <taxon>Legeriomycetaceae</taxon>
        <taxon>Smittium</taxon>
    </lineage>
</organism>
<dbReference type="Proteomes" id="UP000187429">
    <property type="component" value="Unassembled WGS sequence"/>
</dbReference>
<feature type="region of interest" description="Disordered" evidence="1">
    <location>
        <begin position="1"/>
        <end position="76"/>
    </location>
</feature>
<name>A0A1R1YJ01_9FUNG</name>
<accession>A0A1R1YJ01</accession>
<keyword evidence="3" id="KW-1185">Reference proteome</keyword>
<protein>
    <submittedName>
        <fullName evidence="2">Uncharacterized protein</fullName>
    </submittedName>
</protein>
<gene>
    <name evidence="2" type="ORF">AYI69_g3701</name>
</gene>
<evidence type="ECO:0000313" key="3">
    <source>
        <dbReference type="Proteomes" id="UP000187429"/>
    </source>
</evidence>